<name>A0A4Y2IM60_ARAVE</name>
<gene>
    <name evidence="1" type="ORF">AVEN_257475_1</name>
</gene>
<reference evidence="1 2" key="1">
    <citation type="journal article" date="2019" name="Sci. Rep.">
        <title>Orb-weaving spider Araneus ventricosus genome elucidates the spidroin gene catalogue.</title>
        <authorList>
            <person name="Kono N."/>
            <person name="Nakamura H."/>
            <person name="Ohtoshi R."/>
            <person name="Moran D.A.P."/>
            <person name="Shinohara A."/>
            <person name="Yoshida Y."/>
            <person name="Fujiwara M."/>
            <person name="Mori M."/>
            <person name="Tomita M."/>
            <person name="Arakawa K."/>
        </authorList>
    </citation>
    <scope>NUCLEOTIDE SEQUENCE [LARGE SCALE GENOMIC DNA]</scope>
</reference>
<keyword evidence="2" id="KW-1185">Reference proteome</keyword>
<proteinExistence type="predicted"/>
<comment type="caution">
    <text evidence="1">The sequence shown here is derived from an EMBL/GenBank/DDBJ whole genome shotgun (WGS) entry which is preliminary data.</text>
</comment>
<evidence type="ECO:0000313" key="1">
    <source>
        <dbReference type="EMBL" id="GBM78272.1"/>
    </source>
</evidence>
<dbReference type="Proteomes" id="UP000499080">
    <property type="component" value="Unassembled WGS sequence"/>
</dbReference>
<accession>A0A4Y2IM60</accession>
<organism evidence="1 2">
    <name type="scientific">Araneus ventricosus</name>
    <name type="common">Orbweaver spider</name>
    <name type="synonym">Epeira ventricosa</name>
    <dbReference type="NCBI Taxonomy" id="182803"/>
    <lineage>
        <taxon>Eukaryota</taxon>
        <taxon>Metazoa</taxon>
        <taxon>Ecdysozoa</taxon>
        <taxon>Arthropoda</taxon>
        <taxon>Chelicerata</taxon>
        <taxon>Arachnida</taxon>
        <taxon>Araneae</taxon>
        <taxon>Araneomorphae</taxon>
        <taxon>Entelegynae</taxon>
        <taxon>Araneoidea</taxon>
        <taxon>Araneidae</taxon>
        <taxon>Araneus</taxon>
    </lineage>
</organism>
<dbReference type="EMBL" id="BGPR01186391">
    <property type="protein sequence ID" value="GBM78272.1"/>
    <property type="molecule type" value="Genomic_DNA"/>
</dbReference>
<feature type="non-terminal residue" evidence="1">
    <location>
        <position position="1"/>
    </location>
</feature>
<sequence>ELHDIEVEYAVVEDMQLSNDEMVIPSIPELPSQEILTTSSQMSQPSLLTSATNESVLLILNYVPRVRQK</sequence>
<evidence type="ECO:0000313" key="2">
    <source>
        <dbReference type="Proteomes" id="UP000499080"/>
    </source>
</evidence>
<protein>
    <submittedName>
        <fullName evidence="1">Uncharacterized protein</fullName>
    </submittedName>
</protein>
<dbReference type="AlphaFoldDB" id="A0A4Y2IM60"/>